<dbReference type="EMBL" id="HACM01011848">
    <property type="protein sequence ID" value="CRZ12290.1"/>
    <property type="molecule type" value="Transcribed_RNA"/>
</dbReference>
<reference evidence="1" key="1">
    <citation type="submission" date="2015-04" db="EMBL/GenBank/DDBJ databases">
        <title>The genome sequence of the plant pathogenic Rhizarian Plasmodiophora brassicae reveals insights in its biotrophic life cycle and the origin of chitin synthesis.</title>
        <authorList>
            <person name="Schwelm A."/>
            <person name="Fogelqvist J."/>
            <person name="Knaust A."/>
            <person name="Julke S."/>
            <person name="Lilja T."/>
            <person name="Dhandapani V."/>
            <person name="Bonilla-Rosso G."/>
            <person name="Karlsson M."/>
            <person name="Shevchenko A."/>
            <person name="Choi S.R."/>
            <person name="Kim H.G."/>
            <person name="Park J.Y."/>
            <person name="Lim Y.P."/>
            <person name="Ludwig-Muller J."/>
            <person name="Dixelius C."/>
        </authorList>
    </citation>
    <scope>NUCLEOTIDE SEQUENCE</scope>
    <source>
        <tissue evidence="1">Potato root galls</tissue>
    </source>
</reference>
<protein>
    <submittedName>
        <fullName evidence="1">Uncharacterized protein</fullName>
    </submittedName>
</protein>
<proteinExistence type="predicted"/>
<organism evidence="1">
    <name type="scientific">Spongospora subterranea</name>
    <dbReference type="NCBI Taxonomy" id="70186"/>
    <lineage>
        <taxon>Eukaryota</taxon>
        <taxon>Sar</taxon>
        <taxon>Rhizaria</taxon>
        <taxon>Endomyxa</taxon>
        <taxon>Phytomyxea</taxon>
        <taxon>Plasmodiophorida</taxon>
        <taxon>Plasmodiophoridae</taxon>
        <taxon>Spongospora</taxon>
    </lineage>
</organism>
<feature type="non-terminal residue" evidence="1">
    <location>
        <position position="1"/>
    </location>
</feature>
<dbReference type="AlphaFoldDB" id="A0A0H5RDJ3"/>
<sequence>WFIWCTSVLQKPLVGTHDMYDNVEGSFSLLCPELFRFKISYMSWCGSDFLVRIGSFVVRMVLAAKLRWLFQVTEQKAVPSCVCGVLHVAIDPMSAYLLWVLTAD</sequence>
<name>A0A0H5RDJ3_9EUKA</name>
<accession>A0A0H5RDJ3</accession>
<evidence type="ECO:0000313" key="1">
    <source>
        <dbReference type="EMBL" id="CRZ12290.1"/>
    </source>
</evidence>